<protein>
    <submittedName>
        <fullName evidence="1">Uncharacterized protein</fullName>
    </submittedName>
</protein>
<accession>A0A3S4ZU77</accession>
<reference evidence="1" key="1">
    <citation type="submission" date="2018-11" db="EMBL/GenBank/DDBJ databases">
        <authorList>
            <consortium name="Pathogen Informatics"/>
        </authorList>
    </citation>
    <scope>NUCLEOTIDE SEQUENCE</scope>
</reference>
<name>A0A3S4ZU77_9PLAT</name>
<dbReference type="Gene3D" id="2.120.10.30">
    <property type="entry name" value="TolB, C-terminal domain"/>
    <property type="match status" value="1"/>
</dbReference>
<proteinExistence type="predicted"/>
<keyword evidence="2" id="KW-1185">Reference proteome</keyword>
<dbReference type="SUPFAM" id="SSF63825">
    <property type="entry name" value="YWTD domain"/>
    <property type="match status" value="1"/>
</dbReference>
<dbReference type="InterPro" id="IPR011042">
    <property type="entry name" value="6-blade_b-propeller_TolB-like"/>
</dbReference>
<sequence>MVILAKSGLRPHAAPVTLPSRHSANISDTSSRVLTNLKQALKRVTHLSGMRNQHLSALEAASTLTTPNEGLSVDAFRRILVVGSAHISRPHDVVVHPTESLVFWLDEPITWPLPSSPLDQPASPGSIRLVRVGFDGLQPTVIWSGPGQANSLALDCATDGRAHRLYWINSLTMKLESVDLKGKSFLAWIIQLPDPPSLFMPDLSSSSSPAQSASAQAKKRRFTPYALDVFNGELIFSEVN</sequence>
<gene>
    <name evidence="1" type="ORF">PXEA_LOCUS712</name>
</gene>
<comment type="caution">
    <text evidence="1">The sequence shown here is derived from an EMBL/GenBank/DDBJ whole genome shotgun (WGS) entry which is preliminary data.</text>
</comment>
<evidence type="ECO:0000313" key="1">
    <source>
        <dbReference type="EMBL" id="VEL07272.1"/>
    </source>
</evidence>
<organism evidence="1 2">
    <name type="scientific">Protopolystoma xenopodis</name>
    <dbReference type="NCBI Taxonomy" id="117903"/>
    <lineage>
        <taxon>Eukaryota</taxon>
        <taxon>Metazoa</taxon>
        <taxon>Spiralia</taxon>
        <taxon>Lophotrochozoa</taxon>
        <taxon>Platyhelminthes</taxon>
        <taxon>Monogenea</taxon>
        <taxon>Polyopisthocotylea</taxon>
        <taxon>Polystomatidea</taxon>
        <taxon>Polystomatidae</taxon>
        <taxon>Protopolystoma</taxon>
    </lineage>
</organism>
<dbReference type="OrthoDB" id="72419at2759"/>
<dbReference type="Proteomes" id="UP000784294">
    <property type="component" value="Unassembled WGS sequence"/>
</dbReference>
<evidence type="ECO:0000313" key="2">
    <source>
        <dbReference type="Proteomes" id="UP000784294"/>
    </source>
</evidence>
<dbReference type="EMBL" id="CAAALY010001402">
    <property type="protein sequence ID" value="VEL07272.1"/>
    <property type="molecule type" value="Genomic_DNA"/>
</dbReference>
<dbReference type="AlphaFoldDB" id="A0A3S4ZU77"/>